<sequence>MYKYELRTDEPFVKCLLYADGQVILAPSACGLQEMNSASITEAEAASVVRPSTFMNNDGNRTRYRRRRAYSAAATAGGNKRLDPSRRRRTTRSSVLNLLQLLLANYLHNKDLPDLSRAGADKAAPSRLF</sequence>
<evidence type="ECO:0000313" key="2">
    <source>
        <dbReference type="EMBL" id="GBP84203.1"/>
    </source>
</evidence>
<gene>
    <name evidence="2" type="ORF">EVAR_61398_1</name>
</gene>
<dbReference type="OrthoDB" id="425681at2759"/>
<evidence type="ECO:0000313" key="3">
    <source>
        <dbReference type="Proteomes" id="UP000299102"/>
    </source>
</evidence>
<dbReference type="EMBL" id="BGZK01001664">
    <property type="protein sequence ID" value="GBP84203.1"/>
    <property type="molecule type" value="Genomic_DNA"/>
</dbReference>
<organism evidence="2 3">
    <name type="scientific">Eumeta variegata</name>
    <name type="common">Bagworm moth</name>
    <name type="synonym">Eumeta japonica</name>
    <dbReference type="NCBI Taxonomy" id="151549"/>
    <lineage>
        <taxon>Eukaryota</taxon>
        <taxon>Metazoa</taxon>
        <taxon>Ecdysozoa</taxon>
        <taxon>Arthropoda</taxon>
        <taxon>Hexapoda</taxon>
        <taxon>Insecta</taxon>
        <taxon>Pterygota</taxon>
        <taxon>Neoptera</taxon>
        <taxon>Endopterygota</taxon>
        <taxon>Lepidoptera</taxon>
        <taxon>Glossata</taxon>
        <taxon>Ditrysia</taxon>
        <taxon>Tineoidea</taxon>
        <taxon>Psychidae</taxon>
        <taxon>Oiketicinae</taxon>
        <taxon>Eumeta</taxon>
    </lineage>
</organism>
<comment type="caution">
    <text evidence="2">The sequence shown here is derived from an EMBL/GenBank/DDBJ whole genome shotgun (WGS) entry which is preliminary data.</text>
</comment>
<reference evidence="2 3" key="1">
    <citation type="journal article" date="2019" name="Commun. Biol.">
        <title>The bagworm genome reveals a unique fibroin gene that provides high tensile strength.</title>
        <authorList>
            <person name="Kono N."/>
            <person name="Nakamura H."/>
            <person name="Ohtoshi R."/>
            <person name="Tomita M."/>
            <person name="Numata K."/>
            <person name="Arakawa K."/>
        </authorList>
    </citation>
    <scope>NUCLEOTIDE SEQUENCE [LARGE SCALE GENOMIC DNA]</scope>
</reference>
<evidence type="ECO:0000256" key="1">
    <source>
        <dbReference type="SAM" id="MobiDB-lite"/>
    </source>
</evidence>
<feature type="region of interest" description="Disordered" evidence="1">
    <location>
        <begin position="70"/>
        <end position="91"/>
    </location>
</feature>
<proteinExistence type="predicted"/>
<name>A0A4C1ZAK1_EUMVA</name>
<dbReference type="AlphaFoldDB" id="A0A4C1ZAK1"/>
<protein>
    <submittedName>
        <fullName evidence="2">Uncharacterized protein</fullName>
    </submittedName>
</protein>
<dbReference type="Proteomes" id="UP000299102">
    <property type="component" value="Unassembled WGS sequence"/>
</dbReference>
<accession>A0A4C1ZAK1</accession>
<keyword evidence="3" id="KW-1185">Reference proteome</keyword>